<organism evidence="1 2">
    <name type="scientific">candidate division WOR-3 bacterium</name>
    <dbReference type="NCBI Taxonomy" id="2052148"/>
    <lineage>
        <taxon>Bacteria</taxon>
        <taxon>Bacteria division WOR-3</taxon>
    </lineage>
</organism>
<dbReference type="Proteomes" id="UP000268469">
    <property type="component" value="Unassembled WGS sequence"/>
</dbReference>
<evidence type="ECO:0000313" key="1">
    <source>
        <dbReference type="EMBL" id="RKX69268.1"/>
    </source>
</evidence>
<comment type="caution">
    <text evidence="1">The sequence shown here is derived from an EMBL/GenBank/DDBJ whole genome shotgun (WGS) entry which is preliminary data.</text>
</comment>
<accession>A0A660SEP4</accession>
<dbReference type="EMBL" id="QNBE01000095">
    <property type="protein sequence ID" value="RKX69268.1"/>
    <property type="molecule type" value="Genomic_DNA"/>
</dbReference>
<reference evidence="1 2" key="1">
    <citation type="submission" date="2018-06" db="EMBL/GenBank/DDBJ databases">
        <title>Extensive metabolic versatility and redundancy in microbially diverse, dynamic hydrothermal sediments.</title>
        <authorList>
            <person name="Dombrowski N."/>
            <person name="Teske A."/>
            <person name="Baker B.J."/>
        </authorList>
    </citation>
    <scope>NUCLEOTIDE SEQUENCE [LARGE SCALE GENOMIC DNA]</scope>
    <source>
        <strain evidence="1">B36_G15</strain>
    </source>
</reference>
<name>A0A660SEP4_UNCW3</name>
<evidence type="ECO:0000313" key="2">
    <source>
        <dbReference type="Proteomes" id="UP000268469"/>
    </source>
</evidence>
<proteinExistence type="predicted"/>
<sequence>MRNLILTVALLVGCTSYHQHYSIMESIPYSDLSEYYSPMPIGKGLDLGCGFGFFNSKPENGNNTITLTPSLYTRIGIGVGDIGFIVTLPTARDRTSLYGINDIKLCSTTGPFCLGIDLGYGLGIGRVGMVGDFRGAVILGLSLGEVVFPYLSPGIHYYYYPYEKSGIIPTPSWTICPVYGLDGGIAFTTGSIKFVVGPSLLFGQEPKGDRIKYNIYQINVHLSIGLK</sequence>
<gene>
    <name evidence="1" type="ORF">DRP53_08725</name>
</gene>
<evidence type="ECO:0008006" key="3">
    <source>
        <dbReference type="Google" id="ProtNLM"/>
    </source>
</evidence>
<protein>
    <recommendedName>
        <fullName evidence="3">Outer membrane protein beta-barrel domain-containing protein</fullName>
    </recommendedName>
</protein>
<dbReference type="AlphaFoldDB" id="A0A660SEP4"/>